<feature type="region of interest" description="Disordered" evidence="1">
    <location>
        <begin position="284"/>
        <end position="311"/>
    </location>
</feature>
<sequence length="311" mass="35140">MAFPRSLDTKAMGEYVTRHFAWDRRGVAFPQSPLPKDFQALCQSFELAVAEEAVEYYEFPELPQVIFYVMPLNEAKRLGVLQGQALRSLELALIKLRWSSFESWVWLYHDRIFEARFRPKVGSRESLGTGRQEKGLEVFIFLVEVVLVYNVERPIDTPVFPCYYGVPSYLQHEGGGQLYEGILHLALEERFASASPPSQRLPCLMSALFVAKGAAANFELLEIVQATFYTTLLNEAIELGVAHDFTTKSMKSSLVGLRWSTFEVWMDYVDQVLRATQLQRPVDEVEVRGPLNDQEGGSGSNGPPAPSSDEE</sequence>
<evidence type="ECO:0000256" key="1">
    <source>
        <dbReference type="SAM" id="MobiDB-lite"/>
    </source>
</evidence>
<evidence type="ECO:0000313" key="3">
    <source>
        <dbReference type="Proteomes" id="UP001153076"/>
    </source>
</evidence>
<evidence type="ECO:0000313" key="2">
    <source>
        <dbReference type="EMBL" id="KAJ8430629.1"/>
    </source>
</evidence>
<accession>A0A9Q1JTC4</accession>
<dbReference type="Proteomes" id="UP001153076">
    <property type="component" value="Unassembled WGS sequence"/>
</dbReference>
<organism evidence="2 3">
    <name type="scientific">Carnegiea gigantea</name>
    <dbReference type="NCBI Taxonomy" id="171969"/>
    <lineage>
        <taxon>Eukaryota</taxon>
        <taxon>Viridiplantae</taxon>
        <taxon>Streptophyta</taxon>
        <taxon>Embryophyta</taxon>
        <taxon>Tracheophyta</taxon>
        <taxon>Spermatophyta</taxon>
        <taxon>Magnoliopsida</taxon>
        <taxon>eudicotyledons</taxon>
        <taxon>Gunneridae</taxon>
        <taxon>Pentapetalae</taxon>
        <taxon>Caryophyllales</taxon>
        <taxon>Cactineae</taxon>
        <taxon>Cactaceae</taxon>
        <taxon>Cactoideae</taxon>
        <taxon>Echinocereeae</taxon>
        <taxon>Carnegiea</taxon>
    </lineage>
</organism>
<reference evidence="2" key="1">
    <citation type="submission" date="2022-04" db="EMBL/GenBank/DDBJ databases">
        <title>Carnegiea gigantea Genome sequencing and assembly v2.</title>
        <authorList>
            <person name="Copetti D."/>
            <person name="Sanderson M.J."/>
            <person name="Burquez A."/>
            <person name="Wojciechowski M.F."/>
        </authorList>
    </citation>
    <scope>NUCLEOTIDE SEQUENCE</scope>
    <source>
        <strain evidence="2">SGP5-SGP5p</strain>
        <tissue evidence="2">Aerial part</tissue>
    </source>
</reference>
<dbReference type="EMBL" id="JAKOGI010000778">
    <property type="protein sequence ID" value="KAJ8430629.1"/>
    <property type="molecule type" value="Genomic_DNA"/>
</dbReference>
<keyword evidence="3" id="KW-1185">Reference proteome</keyword>
<proteinExistence type="predicted"/>
<gene>
    <name evidence="2" type="ORF">Cgig2_008309</name>
</gene>
<protein>
    <submittedName>
        <fullName evidence="2">Uncharacterized protein</fullName>
    </submittedName>
</protein>
<name>A0A9Q1JTC4_9CARY</name>
<dbReference type="AlphaFoldDB" id="A0A9Q1JTC4"/>
<comment type="caution">
    <text evidence="2">The sequence shown here is derived from an EMBL/GenBank/DDBJ whole genome shotgun (WGS) entry which is preliminary data.</text>
</comment>